<evidence type="ECO:0000313" key="3">
    <source>
        <dbReference type="Proteomes" id="UP001437460"/>
    </source>
</evidence>
<keyword evidence="1" id="KW-1133">Transmembrane helix</keyword>
<feature type="transmembrane region" description="Helical" evidence="1">
    <location>
        <begin position="21"/>
        <end position="39"/>
    </location>
</feature>
<dbReference type="Proteomes" id="UP001437460">
    <property type="component" value="Unassembled WGS sequence"/>
</dbReference>
<name>A0ABV1HMC8_9FIRM</name>
<keyword evidence="3" id="KW-1185">Reference proteome</keyword>
<gene>
    <name evidence="2" type="ORF">WMO41_08845</name>
</gene>
<protein>
    <recommendedName>
        <fullName evidence="4">Na+-driven multidrug efflux pump</fullName>
    </recommendedName>
</protein>
<reference evidence="2 3" key="1">
    <citation type="submission" date="2024-03" db="EMBL/GenBank/DDBJ databases">
        <title>Human intestinal bacterial collection.</title>
        <authorList>
            <person name="Pauvert C."/>
            <person name="Hitch T.C.A."/>
            <person name="Clavel T."/>
        </authorList>
    </citation>
    <scope>NUCLEOTIDE SEQUENCE [LARGE SCALE GENOMIC DNA]</scope>
    <source>
        <strain evidence="2 3">CLA-AP-H27</strain>
    </source>
</reference>
<keyword evidence="1" id="KW-0472">Membrane</keyword>
<accession>A0ABV1HMC8</accession>
<organism evidence="2 3">
    <name type="scientific">Ventrimonas faecis</name>
    <dbReference type="NCBI Taxonomy" id="3133170"/>
    <lineage>
        <taxon>Bacteria</taxon>
        <taxon>Bacillati</taxon>
        <taxon>Bacillota</taxon>
        <taxon>Clostridia</taxon>
        <taxon>Lachnospirales</taxon>
        <taxon>Lachnospiraceae</taxon>
        <taxon>Ventrimonas</taxon>
    </lineage>
</organism>
<evidence type="ECO:0000313" key="2">
    <source>
        <dbReference type="EMBL" id="MEQ2563264.1"/>
    </source>
</evidence>
<evidence type="ECO:0000256" key="1">
    <source>
        <dbReference type="SAM" id="Phobius"/>
    </source>
</evidence>
<dbReference type="EMBL" id="JBBMFJ010000016">
    <property type="protein sequence ID" value="MEQ2563264.1"/>
    <property type="molecule type" value="Genomic_DNA"/>
</dbReference>
<evidence type="ECO:0008006" key="4">
    <source>
        <dbReference type="Google" id="ProtNLM"/>
    </source>
</evidence>
<sequence>MKETQRNDFFGTGKESMFLTILRQVVLFVPLAWIFGNIWGLSAIWYTFPATELFTTAAGFLICRKVLKNSFPFCIKEVKE</sequence>
<dbReference type="RefSeq" id="WP_349229444.1">
    <property type="nucleotide sequence ID" value="NZ_JBBMFJ010000016.1"/>
</dbReference>
<comment type="caution">
    <text evidence="2">The sequence shown here is derived from an EMBL/GenBank/DDBJ whole genome shotgun (WGS) entry which is preliminary data.</text>
</comment>
<keyword evidence="1" id="KW-0812">Transmembrane</keyword>
<proteinExistence type="predicted"/>